<keyword evidence="2" id="KW-0812">Transmembrane</keyword>
<protein>
    <recommendedName>
        <fullName evidence="5">DUF4190 domain-containing protein</fullName>
    </recommendedName>
</protein>
<keyword evidence="2" id="KW-0472">Membrane</keyword>
<gene>
    <name evidence="3" type="ORF">GCM10022256_17580</name>
</gene>
<accession>A0ABP8E1Q2</accession>
<reference evidence="4" key="1">
    <citation type="journal article" date="2019" name="Int. J. Syst. Evol. Microbiol.">
        <title>The Global Catalogue of Microorganisms (GCM) 10K type strain sequencing project: providing services to taxonomists for standard genome sequencing and annotation.</title>
        <authorList>
            <consortium name="The Broad Institute Genomics Platform"/>
            <consortium name="The Broad Institute Genome Sequencing Center for Infectious Disease"/>
            <person name="Wu L."/>
            <person name="Ma J."/>
        </authorList>
    </citation>
    <scope>NUCLEOTIDE SEQUENCE [LARGE SCALE GENOMIC DNA]</scope>
    <source>
        <strain evidence="4">JCM 17442</strain>
    </source>
</reference>
<dbReference type="RefSeq" id="WP_344795107.1">
    <property type="nucleotide sequence ID" value="NZ_BAABAU010000001.1"/>
</dbReference>
<dbReference type="EMBL" id="BAABAU010000001">
    <property type="protein sequence ID" value="GAA4266146.1"/>
    <property type="molecule type" value="Genomic_DNA"/>
</dbReference>
<keyword evidence="2" id="KW-1133">Transmembrane helix</keyword>
<feature type="compositionally biased region" description="Low complexity" evidence="1">
    <location>
        <begin position="37"/>
        <end position="51"/>
    </location>
</feature>
<feature type="region of interest" description="Disordered" evidence="1">
    <location>
        <begin position="1"/>
        <end position="114"/>
    </location>
</feature>
<evidence type="ECO:0000313" key="3">
    <source>
        <dbReference type="EMBL" id="GAA4266146.1"/>
    </source>
</evidence>
<organism evidence="3 4">
    <name type="scientific">Frondihabitans peucedani</name>
    <dbReference type="NCBI Taxonomy" id="598626"/>
    <lineage>
        <taxon>Bacteria</taxon>
        <taxon>Bacillati</taxon>
        <taxon>Actinomycetota</taxon>
        <taxon>Actinomycetes</taxon>
        <taxon>Micrococcales</taxon>
        <taxon>Microbacteriaceae</taxon>
        <taxon>Frondihabitans</taxon>
    </lineage>
</organism>
<name>A0ABP8E1Q2_9MICO</name>
<evidence type="ECO:0000313" key="4">
    <source>
        <dbReference type="Proteomes" id="UP001501594"/>
    </source>
</evidence>
<feature type="compositionally biased region" description="Pro residues" evidence="1">
    <location>
        <begin position="83"/>
        <end position="97"/>
    </location>
</feature>
<proteinExistence type="predicted"/>
<evidence type="ECO:0000256" key="1">
    <source>
        <dbReference type="SAM" id="MobiDB-lite"/>
    </source>
</evidence>
<feature type="transmembrane region" description="Helical" evidence="2">
    <location>
        <begin position="118"/>
        <end position="139"/>
    </location>
</feature>
<comment type="caution">
    <text evidence="3">The sequence shown here is derived from an EMBL/GenBank/DDBJ whole genome shotgun (WGS) entry which is preliminary data.</text>
</comment>
<sequence>MAGPQDDDAALARFRRGAGVRVGPPGPPPLPGDRRPATPQQARDAAAWAAAGGPGAEPISTGTVPGWAGEADPARPLFGDLVGPPPATSTAPPPSPSSPLFDESPSEWLPVDDDPGRATGITSIVVGLFVGLVGLFLGVHSIRRSRAAGLAGGLGIAGVVISMLSIVIVGAIGLSWVRYEVQVAEQCSLVGPGLYVTSSGEQVTCR</sequence>
<evidence type="ECO:0008006" key="5">
    <source>
        <dbReference type="Google" id="ProtNLM"/>
    </source>
</evidence>
<dbReference type="Proteomes" id="UP001501594">
    <property type="component" value="Unassembled WGS sequence"/>
</dbReference>
<evidence type="ECO:0000256" key="2">
    <source>
        <dbReference type="SAM" id="Phobius"/>
    </source>
</evidence>
<feature type="transmembrane region" description="Helical" evidence="2">
    <location>
        <begin position="151"/>
        <end position="177"/>
    </location>
</feature>
<keyword evidence="4" id="KW-1185">Reference proteome</keyword>